<comment type="subcellular location">
    <subcellularLocation>
        <location evidence="1">Nucleus</location>
    </subcellularLocation>
</comment>
<evidence type="ECO:0000256" key="6">
    <source>
        <dbReference type="ARBA" id="ARBA00023242"/>
    </source>
</evidence>
<feature type="compositionally biased region" description="Basic and acidic residues" evidence="7">
    <location>
        <begin position="189"/>
        <end position="208"/>
    </location>
</feature>
<dbReference type="Pfam" id="PF00170">
    <property type="entry name" value="bZIP_1"/>
    <property type="match status" value="1"/>
</dbReference>
<dbReference type="Pfam" id="PF07777">
    <property type="entry name" value="MFMR"/>
    <property type="match status" value="1"/>
</dbReference>
<dbReference type="PROSITE" id="PS00036">
    <property type="entry name" value="BZIP_BASIC"/>
    <property type="match status" value="1"/>
</dbReference>
<feature type="region of interest" description="Disordered" evidence="7">
    <location>
        <begin position="100"/>
        <end position="220"/>
    </location>
</feature>
<comment type="similarity">
    <text evidence="2">Belongs to the bZIP family.</text>
</comment>
<feature type="region of interest" description="Disordered" evidence="7">
    <location>
        <begin position="363"/>
        <end position="410"/>
    </location>
</feature>
<dbReference type="CDD" id="cd14702">
    <property type="entry name" value="bZIP_plant_GBF1"/>
    <property type="match status" value="1"/>
</dbReference>
<evidence type="ECO:0000256" key="5">
    <source>
        <dbReference type="ARBA" id="ARBA00023163"/>
    </source>
</evidence>
<dbReference type="InterPro" id="IPR046347">
    <property type="entry name" value="bZIP_sf"/>
</dbReference>
<dbReference type="GO" id="GO:0000976">
    <property type="term" value="F:transcription cis-regulatory region binding"/>
    <property type="evidence" value="ECO:0007669"/>
    <property type="project" value="UniProtKB-ARBA"/>
</dbReference>
<evidence type="ECO:0000313" key="10">
    <source>
        <dbReference type="Proteomes" id="UP001327560"/>
    </source>
</evidence>
<accession>A0AAQ3K0V3</accession>
<dbReference type="PANTHER" id="PTHR45967">
    <property type="entry name" value="G-BOX-BINDING FACTOR 3-RELATED"/>
    <property type="match status" value="1"/>
</dbReference>
<keyword evidence="10" id="KW-1185">Reference proteome</keyword>
<dbReference type="SMART" id="SM00338">
    <property type="entry name" value="BRLZ"/>
    <property type="match status" value="1"/>
</dbReference>
<sequence length="410" mass="43483">MAGSETDTKGPKTSAAQEQPPATSSSPTAAVYPDWSGFQAYSPIPPHGFFHSPVVSSPQAHPYMWGPQHLMPPYGTPPHPYVMYPHGIYAHPSIPPGSHPFSPYGMTSPNGNAEACGSVPASTDGDAKSSDGKERTPIQRSKGSLGSLNMVTGKNNNGMAKTSGAANGVFSHSGDSGSEDSSEGSDANSQHDSEPKTGGRQESFDETSRNGTSGTGTVPIRATSHQTMPLMPMIAAGVPGMVAGPTTNLNIGMDYWVSPTSSAVPPVSGKVPSTAASGVPGTLVGATEKVPPEIWLQDERELKRQRRKQSNRESARRSRLRKQAEYEELAQRVDVLKDENATLRAELDQVKKEYDELLAQNASLKEGIEGNAKEPVSTIVESSQRASDNIHLNLDSDPQAGESDNKQSSH</sequence>
<keyword evidence="3" id="KW-0805">Transcription regulation</keyword>
<keyword evidence="6" id="KW-0539">Nucleus</keyword>
<reference evidence="9 10" key="1">
    <citation type="submission" date="2023-10" db="EMBL/GenBank/DDBJ databases">
        <title>Chromosome-scale genome assembly provides insights into flower coloration mechanisms of Canna indica.</title>
        <authorList>
            <person name="Li C."/>
        </authorList>
    </citation>
    <scope>NUCLEOTIDE SEQUENCE [LARGE SCALE GENOMIC DNA]</scope>
    <source>
        <tissue evidence="9">Flower</tissue>
    </source>
</reference>
<dbReference type="PROSITE" id="PS50217">
    <property type="entry name" value="BZIP"/>
    <property type="match status" value="1"/>
</dbReference>
<dbReference type="InterPro" id="IPR044827">
    <property type="entry name" value="GBF-like"/>
</dbReference>
<organism evidence="9 10">
    <name type="scientific">Canna indica</name>
    <name type="common">Indian-shot</name>
    <dbReference type="NCBI Taxonomy" id="4628"/>
    <lineage>
        <taxon>Eukaryota</taxon>
        <taxon>Viridiplantae</taxon>
        <taxon>Streptophyta</taxon>
        <taxon>Embryophyta</taxon>
        <taxon>Tracheophyta</taxon>
        <taxon>Spermatophyta</taxon>
        <taxon>Magnoliopsida</taxon>
        <taxon>Liliopsida</taxon>
        <taxon>Zingiberales</taxon>
        <taxon>Cannaceae</taxon>
        <taxon>Canna</taxon>
    </lineage>
</organism>
<proteinExistence type="inferred from homology"/>
<dbReference type="Gene3D" id="1.20.5.170">
    <property type="match status" value="1"/>
</dbReference>
<dbReference type="GO" id="GO:0003700">
    <property type="term" value="F:DNA-binding transcription factor activity"/>
    <property type="evidence" value="ECO:0007669"/>
    <property type="project" value="InterPro"/>
</dbReference>
<dbReference type="Pfam" id="PF16596">
    <property type="entry name" value="MFMR_assoc"/>
    <property type="match status" value="1"/>
</dbReference>
<dbReference type="EMBL" id="CP136891">
    <property type="protein sequence ID" value="WOK99043.1"/>
    <property type="molecule type" value="Genomic_DNA"/>
</dbReference>
<dbReference type="InterPro" id="IPR012900">
    <property type="entry name" value="MFMR"/>
</dbReference>
<keyword evidence="4" id="KW-0238">DNA-binding</keyword>
<dbReference type="SUPFAM" id="SSF57959">
    <property type="entry name" value="Leucine zipper domain"/>
    <property type="match status" value="1"/>
</dbReference>
<evidence type="ECO:0000256" key="2">
    <source>
        <dbReference type="ARBA" id="ARBA00007163"/>
    </source>
</evidence>
<feature type="compositionally biased region" description="Basic and acidic residues" evidence="7">
    <location>
        <begin position="1"/>
        <end position="10"/>
    </location>
</feature>
<evidence type="ECO:0000256" key="3">
    <source>
        <dbReference type="ARBA" id="ARBA00023015"/>
    </source>
</evidence>
<protein>
    <submittedName>
        <fullName evidence="9">BZIP transcription factor 68-like isoform X1</fullName>
    </submittedName>
</protein>
<dbReference type="InterPro" id="IPR045314">
    <property type="entry name" value="bZIP_plant_GBF1"/>
</dbReference>
<dbReference type="InterPro" id="IPR004827">
    <property type="entry name" value="bZIP"/>
</dbReference>
<dbReference type="AlphaFoldDB" id="A0AAQ3K0V3"/>
<dbReference type="PANTHER" id="PTHR45967:SF2">
    <property type="entry name" value="BZIP TRANSCRIPTION FACTOR 68"/>
    <property type="match status" value="1"/>
</dbReference>
<evidence type="ECO:0000259" key="8">
    <source>
        <dbReference type="PROSITE" id="PS50217"/>
    </source>
</evidence>
<feature type="region of interest" description="Disordered" evidence="7">
    <location>
        <begin position="301"/>
        <end position="322"/>
    </location>
</feature>
<evidence type="ECO:0000256" key="7">
    <source>
        <dbReference type="SAM" id="MobiDB-lite"/>
    </source>
</evidence>
<feature type="domain" description="BZIP" evidence="8">
    <location>
        <begin position="301"/>
        <end position="364"/>
    </location>
</feature>
<feature type="compositionally biased region" description="Polar residues" evidence="7">
    <location>
        <begin position="14"/>
        <end position="28"/>
    </location>
</feature>
<name>A0AAQ3K0V3_9LILI</name>
<feature type="region of interest" description="Disordered" evidence="7">
    <location>
        <begin position="1"/>
        <end position="30"/>
    </location>
</feature>
<dbReference type="Proteomes" id="UP001327560">
    <property type="component" value="Chromosome 2"/>
</dbReference>
<dbReference type="FunFam" id="1.20.5.170:FF:000020">
    <property type="entry name" value="BZIP transcription factor"/>
    <property type="match status" value="1"/>
</dbReference>
<evidence type="ECO:0000313" key="9">
    <source>
        <dbReference type="EMBL" id="WOK99043.1"/>
    </source>
</evidence>
<dbReference type="GO" id="GO:0005634">
    <property type="term" value="C:nucleus"/>
    <property type="evidence" value="ECO:0007669"/>
    <property type="project" value="UniProtKB-SubCell"/>
</dbReference>
<feature type="compositionally biased region" description="Polar residues" evidence="7">
    <location>
        <begin position="138"/>
        <end position="160"/>
    </location>
</feature>
<keyword evidence="5" id="KW-0804">Transcription</keyword>
<feature type="compositionally biased region" description="Basic and acidic residues" evidence="7">
    <location>
        <begin position="310"/>
        <end position="322"/>
    </location>
</feature>
<gene>
    <name evidence="9" type="ORF">Cni_G07755</name>
</gene>
<evidence type="ECO:0000256" key="1">
    <source>
        <dbReference type="ARBA" id="ARBA00004123"/>
    </source>
</evidence>
<evidence type="ECO:0000256" key="4">
    <source>
        <dbReference type="ARBA" id="ARBA00023125"/>
    </source>
</evidence>
<feature type="compositionally biased region" description="Basic and acidic residues" evidence="7">
    <location>
        <begin position="125"/>
        <end position="137"/>
    </location>
</feature>